<proteinExistence type="predicted"/>
<dbReference type="RefSeq" id="WP_161139150.1">
    <property type="nucleotide sequence ID" value="NZ_SPKJ01000006.1"/>
</dbReference>
<gene>
    <name evidence="4" type="ORF">E4O86_03625</name>
</gene>
<name>A0A964WSH2_9HYPH</name>
<feature type="domain" description="FAD-binding" evidence="3">
    <location>
        <begin position="2"/>
        <end position="344"/>
    </location>
</feature>
<dbReference type="InterPro" id="IPR050493">
    <property type="entry name" value="FAD-dep_Monooxygenase_BioMet"/>
</dbReference>
<dbReference type="Proteomes" id="UP000773614">
    <property type="component" value="Unassembled WGS sequence"/>
</dbReference>
<accession>A0A964WSH2</accession>
<dbReference type="SUPFAM" id="SSF54373">
    <property type="entry name" value="FAD-linked reductases, C-terminal domain"/>
    <property type="match status" value="1"/>
</dbReference>
<evidence type="ECO:0000313" key="5">
    <source>
        <dbReference type="Proteomes" id="UP000773614"/>
    </source>
</evidence>
<dbReference type="GO" id="GO:0071949">
    <property type="term" value="F:FAD binding"/>
    <property type="evidence" value="ECO:0007669"/>
    <property type="project" value="InterPro"/>
</dbReference>
<protein>
    <recommendedName>
        <fullName evidence="3">FAD-binding domain-containing protein</fullName>
    </recommendedName>
</protein>
<sequence length="411" mass="45002">MKAIIIGGGIGGIISALVLKHQGFDVELYERAEGNPEIGSAVQFTANVTNIFKRIGLLELVKACGSPVEVRNMREWSTGNIISTNRLGDTIAERELGSPYLVFGRSELLDRLGEQLPDGVAHYGMKCVGVEQDEASVRAIFENGHVAAGDVLIGADGIRSTVRRLVFGEVEPVFSGKVAYRGLIPASELPDFDSYKWIANAWPAPGQFLLQNFAGRETINLSLYRSGQKLEDFDTGNKTAVVTTDEVLGFVEAWEPSAKDWISKSAEYLRWPLFDIEPLKQWAKGRVALLGDAAHATLPFIGQGAGQGAEDASALGDALARLSTDPIAALKLYEEFRLPRATRVQLESRARSNYMMLKDPFAINQRNLQWREASKAITGYFGNSVDHWILNYDVAREFEAHVAKRAGASAA</sequence>
<dbReference type="EMBL" id="SPKJ01000006">
    <property type="protein sequence ID" value="MYZ46805.1"/>
    <property type="molecule type" value="Genomic_DNA"/>
</dbReference>
<dbReference type="SUPFAM" id="SSF51905">
    <property type="entry name" value="FAD/NAD(P)-binding domain"/>
    <property type="match status" value="1"/>
</dbReference>
<keyword evidence="1" id="KW-0560">Oxidoreductase</keyword>
<reference evidence="4" key="1">
    <citation type="submission" date="2019-03" db="EMBL/GenBank/DDBJ databases">
        <title>Afifella sp. nov., isolated from activated sludge.</title>
        <authorList>
            <person name="Li Q."/>
            <person name="Liu Y."/>
        </authorList>
    </citation>
    <scope>NUCLEOTIDE SEQUENCE</scope>
    <source>
        <strain evidence="4">L72</strain>
    </source>
</reference>
<keyword evidence="2" id="KW-0503">Monooxygenase</keyword>
<dbReference type="InterPro" id="IPR036188">
    <property type="entry name" value="FAD/NAD-bd_sf"/>
</dbReference>
<dbReference type="PRINTS" id="PR00420">
    <property type="entry name" value="RNGMNOXGNASE"/>
</dbReference>
<dbReference type="OrthoDB" id="4230779at2"/>
<evidence type="ECO:0000256" key="2">
    <source>
        <dbReference type="ARBA" id="ARBA00023033"/>
    </source>
</evidence>
<dbReference type="PANTHER" id="PTHR13789">
    <property type="entry name" value="MONOOXYGENASE"/>
    <property type="match status" value="1"/>
</dbReference>
<dbReference type="PANTHER" id="PTHR13789:SF309">
    <property type="entry name" value="PUTATIVE (AFU_ORTHOLOGUE AFUA_6G14510)-RELATED"/>
    <property type="match status" value="1"/>
</dbReference>
<comment type="caution">
    <text evidence="4">The sequence shown here is derived from an EMBL/GenBank/DDBJ whole genome shotgun (WGS) entry which is preliminary data.</text>
</comment>
<evidence type="ECO:0000256" key="1">
    <source>
        <dbReference type="ARBA" id="ARBA00023002"/>
    </source>
</evidence>
<dbReference type="Pfam" id="PF01494">
    <property type="entry name" value="FAD_binding_3"/>
    <property type="match status" value="1"/>
</dbReference>
<evidence type="ECO:0000313" key="4">
    <source>
        <dbReference type="EMBL" id="MYZ46805.1"/>
    </source>
</evidence>
<dbReference type="GO" id="GO:0004497">
    <property type="term" value="F:monooxygenase activity"/>
    <property type="evidence" value="ECO:0007669"/>
    <property type="project" value="UniProtKB-KW"/>
</dbReference>
<keyword evidence="5" id="KW-1185">Reference proteome</keyword>
<dbReference type="AlphaFoldDB" id="A0A964WSH2"/>
<dbReference type="Gene3D" id="3.50.50.60">
    <property type="entry name" value="FAD/NAD(P)-binding domain"/>
    <property type="match status" value="1"/>
</dbReference>
<dbReference type="InterPro" id="IPR002938">
    <property type="entry name" value="FAD-bd"/>
</dbReference>
<organism evidence="4 5">
    <name type="scientific">Propylenella binzhouense</name>
    <dbReference type="NCBI Taxonomy" id="2555902"/>
    <lineage>
        <taxon>Bacteria</taxon>
        <taxon>Pseudomonadati</taxon>
        <taxon>Pseudomonadota</taxon>
        <taxon>Alphaproteobacteria</taxon>
        <taxon>Hyphomicrobiales</taxon>
        <taxon>Propylenellaceae</taxon>
        <taxon>Propylenella</taxon>
    </lineage>
</organism>
<evidence type="ECO:0000259" key="3">
    <source>
        <dbReference type="Pfam" id="PF01494"/>
    </source>
</evidence>